<protein>
    <submittedName>
        <fullName evidence="1">Uncharacterized protein</fullName>
    </submittedName>
</protein>
<evidence type="ECO:0000313" key="1">
    <source>
        <dbReference type="EMBL" id="KAH7969232.1"/>
    </source>
</evidence>
<dbReference type="VEuPathDB" id="VectorBase:RSAN_038164"/>
<dbReference type="Proteomes" id="UP000821837">
    <property type="component" value="Unassembled WGS sequence"/>
</dbReference>
<reference evidence="1" key="1">
    <citation type="journal article" date="2020" name="Cell">
        <title>Large-Scale Comparative Analyses of Tick Genomes Elucidate Their Genetic Diversity and Vector Capacities.</title>
        <authorList>
            <consortium name="Tick Genome and Microbiome Consortium (TIGMIC)"/>
            <person name="Jia N."/>
            <person name="Wang J."/>
            <person name="Shi W."/>
            <person name="Du L."/>
            <person name="Sun Y."/>
            <person name="Zhan W."/>
            <person name="Jiang J.F."/>
            <person name="Wang Q."/>
            <person name="Zhang B."/>
            <person name="Ji P."/>
            <person name="Bell-Sakyi L."/>
            <person name="Cui X.M."/>
            <person name="Yuan T.T."/>
            <person name="Jiang B.G."/>
            <person name="Yang W.F."/>
            <person name="Lam T.T."/>
            <person name="Chang Q.C."/>
            <person name="Ding S.J."/>
            <person name="Wang X.J."/>
            <person name="Zhu J.G."/>
            <person name="Ruan X.D."/>
            <person name="Zhao L."/>
            <person name="Wei J.T."/>
            <person name="Ye R.Z."/>
            <person name="Que T.C."/>
            <person name="Du C.H."/>
            <person name="Zhou Y.H."/>
            <person name="Cheng J.X."/>
            <person name="Dai P.F."/>
            <person name="Guo W.B."/>
            <person name="Han X.H."/>
            <person name="Huang E.J."/>
            <person name="Li L.F."/>
            <person name="Wei W."/>
            <person name="Gao Y.C."/>
            <person name="Liu J.Z."/>
            <person name="Shao H.Z."/>
            <person name="Wang X."/>
            <person name="Wang C.C."/>
            <person name="Yang T.C."/>
            <person name="Huo Q.B."/>
            <person name="Li W."/>
            <person name="Chen H.Y."/>
            <person name="Chen S.E."/>
            <person name="Zhou L.G."/>
            <person name="Ni X.B."/>
            <person name="Tian J.H."/>
            <person name="Sheng Y."/>
            <person name="Liu T."/>
            <person name="Pan Y.S."/>
            <person name="Xia L.Y."/>
            <person name="Li J."/>
            <person name="Zhao F."/>
            <person name="Cao W.C."/>
        </authorList>
    </citation>
    <scope>NUCLEOTIDE SEQUENCE</scope>
    <source>
        <strain evidence="1">Rsan-2018</strain>
    </source>
</reference>
<proteinExistence type="predicted"/>
<reference evidence="1" key="2">
    <citation type="submission" date="2021-09" db="EMBL/GenBank/DDBJ databases">
        <authorList>
            <person name="Jia N."/>
            <person name="Wang J."/>
            <person name="Shi W."/>
            <person name="Du L."/>
            <person name="Sun Y."/>
            <person name="Zhan W."/>
            <person name="Jiang J."/>
            <person name="Wang Q."/>
            <person name="Zhang B."/>
            <person name="Ji P."/>
            <person name="Sakyi L.B."/>
            <person name="Cui X."/>
            <person name="Yuan T."/>
            <person name="Jiang B."/>
            <person name="Yang W."/>
            <person name="Lam T.T.-Y."/>
            <person name="Chang Q."/>
            <person name="Ding S."/>
            <person name="Wang X."/>
            <person name="Zhu J."/>
            <person name="Ruan X."/>
            <person name="Zhao L."/>
            <person name="Wei J."/>
            <person name="Que T."/>
            <person name="Du C."/>
            <person name="Cheng J."/>
            <person name="Dai P."/>
            <person name="Han X."/>
            <person name="Huang E."/>
            <person name="Gao Y."/>
            <person name="Liu J."/>
            <person name="Shao H."/>
            <person name="Ye R."/>
            <person name="Li L."/>
            <person name="Wei W."/>
            <person name="Wang X."/>
            <person name="Wang C."/>
            <person name="Huo Q."/>
            <person name="Li W."/>
            <person name="Guo W."/>
            <person name="Chen H."/>
            <person name="Chen S."/>
            <person name="Zhou L."/>
            <person name="Zhou L."/>
            <person name="Ni X."/>
            <person name="Tian J."/>
            <person name="Zhou Y."/>
            <person name="Sheng Y."/>
            <person name="Liu T."/>
            <person name="Pan Y."/>
            <person name="Xia L."/>
            <person name="Li J."/>
            <person name="Zhao F."/>
            <person name="Cao W."/>
        </authorList>
    </citation>
    <scope>NUCLEOTIDE SEQUENCE</scope>
    <source>
        <strain evidence="1">Rsan-2018</strain>
        <tissue evidence="1">Larvae</tissue>
    </source>
</reference>
<dbReference type="Gene3D" id="3.40.50.1820">
    <property type="entry name" value="alpha/beta hydrolase"/>
    <property type="match status" value="1"/>
</dbReference>
<keyword evidence="2" id="KW-1185">Reference proteome</keyword>
<dbReference type="InterPro" id="IPR029058">
    <property type="entry name" value="AB_hydrolase_fold"/>
</dbReference>
<name>A0A9D4Q7L2_RHISA</name>
<dbReference type="EMBL" id="JABSTV010001248">
    <property type="protein sequence ID" value="KAH7969232.1"/>
    <property type="molecule type" value="Genomic_DNA"/>
</dbReference>
<comment type="caution">
    <text evidence="1">The sequence shown here is derived from an EMBL/GenBank/DDBJ whole genome shotgun (WGS) entry which is preliminary data.</text>
</comment>
<dbReference type="AlphaFoldDB" id="A0A9D4Q7L2"/>
<organism evidence="1 2">
    <name type="scientific">Rhipicephalus sanguineus</name>
    <name type="common">Brown dog tick</name>
    <name type="synonym">Ixodes sanguineus</name>
    <dbReference type="NCBI Taxonomy" id="34632"/>
    <lineage>
        <taxon>Eukaryota</taxon>
        <taxon>Metazoa</taxon>
        <taxon>Ecdysozoa</taxon>
        <taxon>Arthropoda</taxon>
        <taxon>Chelicerata</taxon>
        <taxon>Arachnida</taxon>
        <taxon>Acari</taxon>
        <taxon>Parasitiformes</taxon>
        <taxon>Ixodida</taxon>
        <taxon>Ixodoidea</taxon>
        <taxon>Ixodidae</taxon>
        <taxon>Rhipicephalinae</taxon>
        <taxon>Rhipicephalus</taxon>
        <taxon>Rhipicephalus</taxon>
    </lineage>
</organism>
<sequence>MLRLLLRRRPLQLAGGQFAEFRTNGPTLCSTAYALNVDEGSHAVDLPENWLRLRTCGALYQKWRNERPAYRNAPADGIEVDVRFVCSAMSADQSSFVETGRPLAVLLHGAPGSYRDFSENLTPRLLRRGVDVLAPNFPGMVSLLSGQLALESRCSAYQCPFARPRLMLGLTADHGDASPRSAMLSARNRTAGQATLRDVLLATPPQVVVGRPQHGRPRSLAGTWVAGVRRFGPLSCVCRCFDSPPATKHLATYPPQVGQL</sequence>
<accession>A0A9D4Q7L2</accession>
<evidence type="ECO:0000313" key="2">
    <source>
        <dbReference type="Proteomes" id="UP000821837"/>
    </source>
</evidence>
<dbReference type="SUPFAM" id="SSF53474">
    <property type="entry name" value="alpha/beta-Hydrolases"/>
    <property type="match status" value="1"/>
</dbReference>
<gene>
    <name evidence="1" type="ORF">HPB52_016144</name>
</gene>